<evidence type="ECO:0000256" key="2">
    <source>
        <dbReference type="SAM" id="SignalP"/>
    </source>
</evidence>
<organism evidence="3">
    <name type="scientific">Deinococcus sonorensis KR-87</name>
    <dbReference type="NCBI Taxonomy" id="694439"/>
    <lineage>
        <taxon>Bacteria</taxon>
        <taxon>Thermotogati</taxon>
        <taxon>Deinococcota</taxon>
        <taxon>Deinococci</taxon>
        <taxon>Deinococcales</taxon>
        <taxon>Deinococcaceae</taxon>
        <taxon>Deinococcus</taxon>
    </lineage>
</organism>
<keyword evidence="3" id="KW-0614">Plasmid</keyword>
<accession>A0AAU7U4G4</accession>
<dbReference type="PROSITE" id="PS51257">
    <property type="entry name" value="PROKAR_LIPOPROTEIN"/>
    <property type="match status" value="1"/>
</dbReference>
<geneLocation type="plasmid" evidence="3">
    <name>pDson04</name>
</geneLocation>
<proteinExistence type="predicted"/>
<feature type="compositionally biased region" description="Low complexity" evidence="1">
    <location>
        <begin position="29"/>
        <end position="50"/>
    </location>
</feature>
<dbReference type="Gene3D" id="2.60.220.30">
    <property type="match status" value="1"/>
</dbReference>
<name>A0AAU7U4G4_9DEIO</name>
<evidence type="ECO:0000256" key="1">
    <source>
        <dbReference type="SAM" id="MobiDB-lite"/>
    </source>
</evidence>
<dbReference type="EMBL" id="CP158296">
    <property type="protein sequence ID" value="XBV83363.1"/>
    <property type="molecule type" value="Genomic_DNA"/>
</dbReference>
<feature type="chain" id="PRO_5043672340" description="ZU5 domain-containing protein" evidence="2">
    <location>
        <begin position="25"/>
        <end position="463"/>
    </location>
</feature>
<evidence type="ECO:0008006" key="4">
    <source>
        <dbReference type="Google" id="ProtNLM"/>
    </source>
</evidence>
<feature type="signal peptide" evidence="2">
    <location>
        <begin position="1"/>
        <end position="24"/>
    </location>
</feature>
<reference evidence="3" key="1">
    <citation type="submission" date="2024-06" db="EMBL/GenBank/DDBJ databases">
        <title>Draft Genome Sequence of Deinococcus sonorensis Type Strain KR-87, a Biofilm Producing Representative of the Genus Deinococcus.</title>
        <authorList>
            <person name="Boren L.S."/>
            <person name="Grosso R.A."/>
            <person name="Hugenberg-Cox A.N."/>
            <person name="Hill J.T.E."/>
            <person name="Albert C.M."/>
            <person name="Tuohy J.M."/>
        </authorList>
    </citation>
    <scope>NUCLEOTIDE SEQUENCE</scope>
    <source>
        <strain evidence="3">KR-87</strain>
        <plasmid evidence="3">pDson04</plasmid>
    </source>
</reference>
<evidence type="ECO:0000313" key="3">
    <source>
        <dbReference type="EMBL" id="XBV83363.1"/>
    </source>
</evidence>
<feature type="region of interest" description="Disordered" evidence="1">
    <location>
        <begin position="25"/>
        <end position="61"/>
    </location>
</feature>
<protein>
    <recommendedName>
        <fullName evidence="4">ZU5 domain-containing protein</fullName>
    </recommendedName>
</protein>
<dbReference type="KEGG" id="dsc:ABOD76_01145"/>
<dbReference type="AlphaFoldDB" id="A0AAU7U4G4"/>
<keyword evidence="2" id="KW-0732">Signal</keyword>
<dbReference type="RefSeq" id="WP_350240793.1">
    <property type="nucleotide sequence ID" value="NZ_CP158296.1"/>
</dbReference>
<gene>
    <name evidence="3" type="ORF">ABOD76_01145</name>
</gene>
<sequence>MKQATTLKSALGLLVLTISLASCGGTPRTTPDPGQTAGTPTGPATTAVVGPSGGTLTSSDGKVRLTVPAGALSADTTLSVQPITVTAPHGKVAYRLSPATVTFAKPAELTLTSAAAQPLSTAGPTAENRSVGSLIAQQDQAGRWQANMGTVQDAATHSLKTTLRGFGDFAWADAIQLSPESATVQTGGSVALVVKTCVNDLPIDPNGSLDQMLAPLRDTCAPSKLNPLASGWAVNGVPGGTYGTGVVKKLDGTEARAQFLAPLSVPAPNPVAVSVNWGKGSSALTLVSSITVKDEEQPSCTQQNAPDRWTGTTTASMVVNGLHETMKANVSFQRDDVDPATPDLCDYHVENGTVTWSLSDTVGDCTYSAGPLTLPIGAQDGRLQIDTGTTPASYSGSGGTSGSATVKVTCPDQSVSYQTVVGIGGWLTIPADRTWTVSADGKSFSGEYSQAENRWTWAFTRVK</sequence>